<dbReference type="PANTHER" id="PTHR36930">
    <property type="entry name" value="METAL-SULFUR CLUSTER BIOSYNTHESIS PROTEINS YUAD-RELATED"/>
    <property type="match status" value="1"/>
</dbReference>
<dbReference type="InterPro" id="IPR011037">
    <property type="entry name" value="Pyrv_Knase-like_insert_dom_sf"/>
</dbReference>
<reference evidence="2 3" key="1">
    <citation type="submission" date="2017-08" db="EMBL/GenBank/DDBJ databases">
        <title>Fine stratification of microbial communities through a metagenomic profile of the photic zone.</title>
        <authorList>
            <person name="Haro-Moreno J.M."/>
            <person name="Lopez-Perez M."/>
            <person name="De La Torre J."/>
            <person name="Picazo A."/>
            <person name="Camacho A."/>
            <person name="Rodriguez-Valera F."/>
        </authorList>
    </citation>
    <scope>NUCLEOTIDE SEQUENCE [LARGE SCALE GENOMIC DNA]</scope>
    <source>
        <strain evidence="2">MED-G28</strain>
    </source>
</reference>
<dbReference type="EMBL" id="NTJZ01000015">
    <property type="protein sequence ID" value="PDH32563.1"/>
    <property type="molecule type" value="Genomic_DNA"/>
</dbReference>
<dbReference type="Gene3D" id="2.40.33.20">
    <property type="entry name" value="PK beta-barrel domain-like"/>
    <property type="match status" value="1"/>
</dbReference>
<dbReference type="PANTHER" id="PTHR36930:SF1">
    <property type="entry name" value="MOSC DOMAIN-CONTAINING PROTEIN"/>
    <property type="match status" value="1"/>
</dbReference>
<evidence type="ECO:0000313" key="3">
    <source>
        <dbReference type="Proteomes" id="UP000219329"/>
    </source>
</evidence>
<comment type="caution">
    <text evidence="2">The sequence shown here is derived from an EMBL/GenBank/DDBJ whole genome shotgun (WGS) entry which is preliminary data.</text>
</comment>
<dbReference type="Pfam" id="PF03473">
    <property type="entry name" value="MOSC"/>
    <property type="match status" value="1"/>
</dbReference>
<dbReference type="GO" id="GO:0030170">
    <property type="term" value="F:pyridoxal phosphate binding"/>
    <property type="evidence" value="ECO:0007669"/>
    <property type="project" value="InterPro"/>
</dbReference>
<dbReference type="InterPro" id="IPR052716">
    <property type="entry name" value="MOSC_domain"/>
</dbReference>
<evidence type="ECO:0000259" key="1">
    <source>
        <dbReference type="PROSITE" id="PS51340"/>
    </source>
</evidence>
<dbReference type="AlphaFoldDB" id="A0A2A5W8E7"/>
<dbReference type="GO" id="GO:0003824">
    <property type="term" value="F:catalytic activity"/>
    <property type="evidence" value="ECO:0007669"/>
    <property type="project" value="InterPro"/>
</dbReference>
<accession>A0A2A5W8E7</accession>
<evidence type="ECO:0000313" key="2">
    <source>
        <dbReference type="EMBL" id="PDH32563.1"/>
    </source>
</evidence>
<organism evidence="2 3">
    <name type="scientific">OM182 bacterium MED-G28</name>
    <dbReference type="NCBI Taxonomy" id="1986256"/>
    <lineage>
        <taxon>Bacteria</taxon>
        <taxon>Pseudomonadati</taxon>
        <taxon>Pseudomonadota</taxon>
        <taxon>Gammaproteobacteria</taxon>
        <taxon>OMG group</taxon>
        <taxon>OM182 clade</taxon>
    </lineage>
</organism>
<sequence length="197" mass="21434">MQSLKVQVESLCIGINDNEFEKALVNCLECELDGIVGDKHRGISREAWETGDKQLGGTIRRNERHWSAVSMEELATISKTMNLTEPLTADLLGANLCFKGQDKLSQLPKGSVFKFPSGAELIVEEYNPPCPGMSEHLAQNLKTNSGVSLSNSAFSEAAKFLRGLVGVVEVPGIVNVGDEVTVIRYKPAPWLVKMTTG</sequence>
<dbReference type="GO" id="GO:0030151">
    <property type="term" value="F:molybdenum ion binding"/>
    <property type="evidence" value="ECO:0007669"/>
    <property type="project" value="InterPro"/>
</dbReference>
<feature type="domain" description="MOSC" evidence="1">
    <location>
        <begin position="22"/>
        <end position="183"/>
    </location>
</feature>
<gene>
    <name evidence="2" type="ORF">CNF02_11640</name>
</gene>
<protein>
    <submittedName>
        <fullName evidence="2">MOSC domain-containing protein</fullName>
    </submittedName>
</protein>
<proteinExistence type="predicted"/>
<dbReference type="PROSITE" id="PS51340">
    <property type="entry name" value="MOSC"/>
    <property type="match status" value="1"/>
</dbReference>
<dbReference type="SUPFAM" id="SSF50800">
    <property type="entry name" value="PK beta-barrel domain-like"/>
    <property type="match status" value="1"/>
</dbReference>
<dbReference type="Proteomes" id="UP000219329">
    <property type="component" value="Unassembled WGS sequence"/>
</dbReference>
<name>A0A2A5W8E7_9GAMM</name>
<dbReference type="InterPro" id="IPR005302">
    <property type="entry name" value="MoCF_Sase_C"/>
</dbReference>